<dbReference type="InParanoid" id="A0A409WPF3"/>
<dbReference type="PANTHER" id="PTHR35585:SF1">
    <property type="entry name" value="HHE DOMAIN PROTEIN (AFU_ORTHOLOGUE AFUA_4G00730)"/>
    <property type="match status" value="1"/>
</dbReference>
<dbReference type="Proteomes" id="UP000283269">
    <property type="component" value="Unassembled WGS sequence"/>
</dbReference>
<dbReference type="InterPro" id="IPR012312">
    <property type="entry name" value="Hemerythrin-like"/>
</dbReference>
<protein>
    <recommendedName>
        <fullName evidence="1">Hemerythrin-like domain-containing protein</fullName>
    </recommendedName>
</protein>
<name>A0A409WPF3_PSICY</name>
<dbReference type="Gene3D" id="1.20.120.520">
    <property type="entry name" value="nmb1532 protein domain like"/>
    <property type="match status" value="1"/>
</dbReference>
<keyword evidence="3" id="KW-1185">Reference proteome</keyword>
<accession>A0A409WPF3</accession>
<dbReference type="Pfam" id="PF01814">
    <property type="entry name" value="Hemerythrin"/>
    <property type="match status" value="1"/>
</dbReference>
<dbReference type="STRING" id="93625.A0A409WPF3"/>
<evidence type="ECO:0000313" key="2">
    <source>
        <dbReference type="EMBL" id="PPQ80377.1"/>
    </source>
</evidence>
<gene>
    <name evidence="2" type="ORF">CVT25_003595</name>
</gene>
<reference evidence="2 3" key="1">
    <citation type="journal article" date="2018" name="Evol. Lett.">
        <title>Horizontal gene cluster transfer increased hallucinogenic mushroom diversity.</title>
        <authorList>
            <person name="Reynolds H.T."/>
            <person name="Vijayakumar V."/>
            <person name="Gluck-Thaler E."/>
            <person name="Korotkin H.B."/>
            <person name="Matheny P.B."/>
            <person name="Slot J.C."/>
        </authorList>
    </citation>
    <scope>NUCLEOTIDE SEQUENCE [LARGE SCALE GENOMIC DNA]</scope>
    <source>
        <strain evidence="2 3">2631</strain>
    </source>
</reference>
<evidence type="ECO:0000259" key="1">
    <source>
        <dbReference type="Pfam" id="PF01814"/>
    </source>
</evidence>
<dbReference type="EMBL" id="NHYD01003334">
    <property type="protein sequence ID" value="PPQ80377.1"/>
    <property type="molecule type" value="Genomic_DNA"/>
</dbReference>
<dbReference type="AlphaFoldDB" id="A0A409WPF3"/>
<sequence>MSTVFGQTIATDHRVVYELRDQYIAAPDVEAKKEILKLLMWNIARHVTTEEILVHPLCENFLGSELGGKLAEFDGKEHAAVKQSLKQLLELDAIPGSAEFDGALEKALGDLHRHNDSEEASDVPTLEQKMTSAQAQELAQSIEASKAFFVPSRFDKSAGDSITEKALHVALTTDSGMLGKSFFEFLGVSGPSTIN</sequence>
<organism evidence="2 3">
    <name type="scientific">Psilocybe cyanescens</name>
    <dbReference type="NCBI Taxonomy" id="93625"/>
    <lineage>
        <taxon>Eukaryota</taxon>
        <taxon>Fungi</taxon>
        <taxon>Dikarya</taxon>
        <taxon>Basidiomycota</taxon>
        <taxon>Agaricomycotina</taxon>
        <taxon>Agaricomycetes</taxon>
        <taxon>Agaricomycetidae</taxon>
        <taxon>Agaricales</taxon>
        <taxon>Agaricineae</taxon>
        <taxon>Strophariaceae</taxon>
        <taxon>Psilocybe</taxon>
    </lineage>
</organism>
<feature type="domain" description="Hemerythrin-like" evidence="1">
    <location>
        <begin position="8"/>
        <end position="125"/>
    </location>
</feature>
<evidence type="ECO:0000313" key="3">
    <source>
        <dbReference type="Proteomes" id="UP000283269"/>
    </source>
</evidence>
<dbReference type="PANTHER" id="PTHR35585">
    <property type="entry name" value="HHE DOMAIN PROTEIN (AFU_ORTHOLOGUE AFUA_4G00730)"/>
    <property type="match status" value="1"/>
</dbReference>
<dbReference type="OrthoDB" id="9983919at2759"/>
<proteinExistence type="predicted"/>
<comment type="caution">
    <text evidence="2">The sequence shown here is derived from an EMBL/GenBank/DDBJ whole genome shotgun (WGS) entry which is preliminary data.</text>
</comment>